<evidence type="ECO:0000259" key="6">
    <source>
        <dbReference type="SMART" id="SM00062"/>
    </source>
</evidence>
<dbReference type="InterPro" id="IPR001638">
    <property type="entry name" value="Solute-binding_3/MltF_N"/>
</dbReference>
<evidence type="ECO:0000256" key="2">
    <source>
        <dbReference type="ARBA" id="ARBA00022448"/>
    </source>
</evidence>
<feature type="chain" id="PRO_5038129606" evidence="5">
    <location>
        <begin position="23"/>
        <end position="272"/>
    </location>
</feature>
<dbReference type="SMART" id="SM00079">
    <property type="entry name" value="PBPe"/>
    <property type="match status" value="1"/>
</dbReference>
<feature type="signal peptide" evidence="5">
    <location>
        <begin position="1"/>
        <end position="22"/>
    </location>
</feature>
<dbReference type="EMBL" id="JADBEL010000006">
    <property type="protein sequence ID" value="MBE1554450.1"/>
    <property type="molecule type" value="Genomic_DNA"/>
</dbReference>
<organism evidence="8 9">
    <name type="scientific">Sporosarcina limicola</name>
    <dbReference type="NCBI Taxonomy" id="34101"/>
    <lineage>
        <taxon>Bacteria</taxon>
        <taxon>Bacillati</taxon>
        <taxon>Bacillota</taxon>
        <taxon>Bacilli</taxon>
        <taxon>Bacillales</taxon>
        <taxon>Caryophanaceae</taxon>
        <taxon>Sporosarcina</taxon>
    </lineage>
</organism>
<dbReference type="GO" id="GO:0015276">
    <property type="term" value="F:ligand-gated monoatomic ion channel activity"/>
    <property type="evidence" value="ECO:0007669"/>
    <property type="project" value="InterPro"/>
</dbReference>
<dbReference type="GO" id="GO:0006865">
    <property type="term" value="P:amino acid transport"/>
    <property type="evidence" value="ECO:0007669"/>
    <property type="project" value="TreeGrafter"/>
</dbReference>
<name>A0A927MH04_9BACL</name>
<evidence type="ECO:0000313" key="9">
    <source>
        <dbReference type="Proteomes" id="UP000658225"/>
    </source>
</evidence>
<evidence type="ECO:0000313" key="8">
    <source>
        <dbReference type="EMBL" id="MBE1554450.1"/>
    </source>
</evidence>
<dbReference type="PROSITE" id="PS51257">
    <property type="entry name" value="PROKAR_LIPOPROTEIN"/>
    <property type="match status" value="1"/>
</dbReference>
<evidence type="ECO:0000259" key="7">
    <source>
        <dbReference type="SMART" id="SM00079"/>
    </source>
</evidence>
<evidence type="ECO:0000256" key="1">
    <source>
        <dbReference type="ARBA" id="ARBA00010333"/>
    </source>
</evidence>
<evidence type="ECO:0000256" key="5">
    <source>
        <dbReference type="SAM" id="SignalP"/>
    </source>
</evidence>
<dbReference type="PANTHER" id="PTHR30085">
    <property type="entry name" value="AMINO ACID ABC TRANSPORTER PERMEASE"/>
    <property type="match status" value="1"/>
</dbReference>
<keyword evidence="9" id="KW-1185">Reference proteome</keyword>
<keyword evidence="2" id="KW-0813">Transport</keyword>
<dbReference type="AlphaFoldDB" id="A0A927MH04"/>
<dbReference type="Proteomes" id="UP000658225">
    <property type="component" value="Unassembled WGS sequence"/>
</dbReference>
<evidence type="ECO:0000256" key="3">
    <source>
        <dbReference type="ARBA" id="ARBA00022729"/>
    </source>
</evidence>
<gene>
    <name evidence="8" type="ORF">H4683_001526</name>
</gene>
<accession>A0A927MH04</accession>
<dbReference type="Gene3D" id="3.40.190.10">
    <property type="entry name" value="Periplasmic binding protein-like II"/>
    <property type="match status" value="2"/>
</dbReference>
<dbReference type="InterPro" id="IPR051455">
    <property type="entry name" value="Bact_solute-bind_prot3"/>
</dbReference>
<dbReference type="RefSeq" id="WP_192598238.1">
    <property type="nucleotide sequence ID" value="NZ_JADBEL010000006.1"/>
</dbReference>
<dbReference type="GO" id="GO:0005576">
    <property type="term" value="C:extracellular region"/>
    <property type="evidence" value="ECO:0007669"/>
    <property type="project" value="TreeGrafter"/>
</dbReference>
<feature type="domain" description="Solute-binding protein family 3/N-terminal" evidence="6">
    <location>
        <begin position="41"/>
        <end position="263"/>
    </location>
</feature>
<protein>
    <submittedName>
        <fullName evidence="8">Polar amino acid transport system substrate-binding protein</fullName>
    </submittedName>
</protein>
<comment type="caution">
    <text evidence="8">The sequence shown here is derived from an EMBL/GenBank/DDBJ whole genome shotgun (WGS) entry which is preliminary data.</text>
</comment>
<dbReference type="InterPro" id="IPR001320">
    <property type="entry name" value="Iontro_rcpt_C"/>
</dbReference>
<comment type="similarity">
    <text evidence="1 4">Belongs to the bacterial solute-binding protein 3 family.</text>
</comment>
<dbReference type="GO" id="GO:0016020">
    <property type="term" value="C:membrane"/>
    <property type="evidence" value="ECO:0007669"/>
    <property type="project" value="InterPro"/>
</dbReference>
<dbReference type="PANTHER" id="PTHR30085:SF6">
    <property type="entry name" value="ABC TRANSPORTER GLUTAMINE-BINDING PROTEIN GLNH"/>
    <property type="match status" value="1"/>
</dbReference>
<evidence type="ECO:0000256" key="4">
    <source>
        <dbReference type="RuleBase" id="RU003744"/>
    </source>
</evidence>
<dbReference type="PROSITE" id="PS01039">
    <property type="entry name" value="SBP_BACTERIAL_3"/>
    <property type="match status" value="1"/>
</dbReference>
<proteinExistence type="inferred from homology"/>
<feature type="domain" description="Ionotropic glutamate receptor C-terminal" evidence="7">
    <location>
        <begin position="41"/>
        <end position="241"/>
    </location>
</feature>
<dbReference type="Pfam" id="PF00497">
    <property type="entry name" value="SBP_bac_3"/>
    <property type="match status" value="1"/>
</dbReference>
<reference evidence="8" key="1">
    <citation type="submission" date="2020-10" db="EMBL/GenBank/DDBJ databases">
        <title>Genomic Encyclopedia of Type Strains, Phase IV (KMG-IV): sequencing the most valuable type-strain genomes for metagenomic binning, comparative biology and taxonomic classification.</title>
        <authorList>
            <person name="Goeker M."/>
        </authorList>
    </citation>
    <scope>NUCLEOTIDE SEQUENCE</scope>
    <source>
        <strain evidence="8">DSM 13886</strain>
    </source>
</reference>
<dbReference type="InterPro" id="IPR018313">
    <property type="entry name" value="SBP_3_CS"/>
</dbReference>
<dbReference type="SMART" id="SM00062">
    <property type="entry name" value="PBPb"/>
    <property type="match status" value="1"/>
</dbReference>
<keyword evidence="3 5" id="KW-0732">Signal</keyword>
<dbReference type="SUPFAM" id="SSF53850">
    <property type="entry name" value="Periplasmic binding protein-like II"/>
    <property type="match status" value="1"/>
</dbReference>
<dbReference type="GO" id="GO:0030288">
    <property type="term" value="C:outer membrane-bounded periplasmic space"/>
    <property type="evidence" value="ECO:0007669"/>
    <property type="project" value="TreeGrafter"/>
</dbReference>
<sequence>MKKWLTALLMSTVLIITGCSNDSVGPSTDNSTLQNVLKKKKIVLGVAPGYFPFQMKSKEGDFIGYDIDLANEIGKELNVEVEFKQFVFDGLITAVQTGEVDLVVAGVTIRGDRALAVSLSNPYYKTGQALMVPDGDTSTKSWEDLDVKGKKIAVGIGTTGSLLAKDLFKNAQVMDFDDFPLAATAMTQGQADAVIYDEPAIAVWKLQNKGQVTQVEGLISAENLGIVVKKNDFETLQWLNSFLDSYIESPQELSSRAKWFETSDWLDKVVED</sequence>